<name>W1P447_AMBTC</name>
<dbReference type="Proteomes" id="UP000017836">
    <property type="component" value="Unassembled WGS sequence"/>
</dbReference>
<organism evidence="2 3">
    <name type="scientific">Amborella trichopoda</name>
    <dbReference type="NCBI Taxonomy" id="13333"/>
    <lineage>
        <taxon>Eukaryota</taxon>
        <taxon>Viridiplantae</taxon>
        <taxon>Streptophyta</taxon>
        <taxon>Embryophyta</taxon>
        <taxon>Tracheophyta</taxon>
        <taxon>Spermatophyta</taxon>
        <taxon>Magnoliopsida</taxon>
        <taxon>Amborellales</taxon>
        <taxon>Amborellaceae</taxon>
        <taxon>Amborella</taxon>
    </lineage>
</organism>
<dbReference type="HOGENOM" id="CLU_1984581_0_0_1"/>
<sequence>MTRRYASKFASSEPSFLWFSSWFSLRLEKGEMPMESPTDKDQKWNEAVPTNPGSPLLFDPSRILMRIWPISNRLQDHGKMMLEMGNLKDLAQIIKKGRKLSINDYEGLSAFKGSNASRTEKGNNPK</sequence>
<gene>
    <name evidence="2" type="ORF">AMTR_s00096p00152690</name>
</gene>
<dbReference type="AlphaFoldDB" id="W1P447"/>
<evidence type="ECO:0000313" key="3">
    <source>
        <dbReference type="Proteomes" id="UP000017836"/>
    </source>
</evidence>
<feature type="compositionally biased region" description="Basic and acidic residues" evidence="1">
    <location>
        <begin position="32"/>
        <end position="44"/>
    </location>
</feature>
<reference evidence="3" key="1">
    <citation type="journal article" date="2013" name="Science">
        <title>The Amborella genome and the evolution of flowering plants.</title>
        <authorList>
            <consortium name="Amborella Genome Project"/>
        </authorList>
    </citation>
    <scope>NUCLEOTIDE SEQUENCE [LARGE SCALE GENOMIC DNA]</scope>
</reference>
<dbReference type="Gramene" id="ERN02429">
    <property type="protein sequence ID" value="ERN02429"/>
    <property type="gene ID" value="AMTR_s00096p00152690"/>
</dbReference>
<feature type="region of interest" description="Disordered" evidence="1">
    <location>
        <begin position="32"/>
        <end position="53"/>
    </location>
</feature>
<proteinExistence type="predicted"/>
<evidence type="ECO:0000313" key="2">
    <source>
        <dbReference type="EMBL" id="ERN02429.1"/>
    </source>
</evidence>
<accession>W1P447</accession>
<evidence type="ECO:0000256" key="1">
    <source>
        <dbReference type="SAM" id="MobiDB-lite"/>
    </source>
</evidence>
<protein>
    <submittedName>
        <fullName evidence="2">Uncharacterized protein</fullName>
    </submittedName>
</protein>
<keyword evidence="3" id="KW-1185">Reference proteome</keyword>
<dbReference type="EMBL" id="KI394634">
    <property type="protein sequence ID" value="ERN02429.1"/>
    <property type="molecule type" value="Genomic_DNA"/>
</dbReference>